<organism evidence="2 3">
    <name type="scientific">Habropoda laboriosa</name>
    <dbReference type="NCBI Taxonomy" id="597456"/>
    <lineage>
        <taxon>Eukaryota</taxon>
        <taxon>Metazoa</taxon>
        <taxon>Ecdysozoa</taxon>
        <taxon>Arthropoda</taxon>
        <taxon>Hexapoda</taxon>
        <taxon>Insecta</taxon>
        <taxon>Pterygota</taxon>
        <taxon>Neoptera</taxon>
        <taxon>Endopterygota</taxon>
        <taxon>Hymenoptera</taxon>
        <taxon>Apocrita</taxon>
        <taxon>Aculeata</taxon>
        <taxon>Apoidea</taxon>
        <taxon>Anthophila</taxon>
        <taxon>Apidae</taxon>
        <taxon>Habropoda</taxon>
    </lineage>
</organism>
<accession>A0A0L7QLG2</accession>
<dbReference type="Proteomes" id="UP000053825">
    <property type="component" value="Unassembled WGS sequence"/>
</dbReference>
<evidence type="ECO:0000313" key="3">
    <source>
        <dbReference type="Proteomes" id="UP000053825"/>
    </source>
</evidence>
<keyword evidence="3" id="KW-1185">Reference proteome</keyword>
<dbReference type="Pfam" id="PF17906">
    <property type="entry name" value="HTH_48"/>
    <property type="match status" value="1"/>
</dbReference>
<feature type="domain" description="Mos1 transposase HTH" evidence="1">
    <location>
        <begin position="1"/>
        <end position="33"/>
    </location>
</feature>
<reference evidence="2 3" key="1">
    <citation type="submission" date="2015-07" db="EMBL/GenBank/DDBJ databases">
        <title>The genome of Habropoda laboriosa.</title>
        <authorList>
            <person name="Pan H."/>
            <person name="Kapheim K."/>
        </authorList>
    </citation>
    <scope>NUCLEOTIDE SEQUENCE [LARGE SCALE GENOMIC DNA]</scope>
    <source>
        <strain evidence="2">0110345459</strain>
    </source>
</reference>
<proteinExistence type="predicted"/>
<protein>
    <recommendedName>
        <fullName evidence="1">Mos1 transposase HTH domain-containing protein</fullName>
    </recommendedName>
</protein>
<evidence type="ECO:0000259" key="1">
    <source>
        <dbReference type="Pfam" id="PF17906"/>
    </source>
</evidence>
<gene>
    <name evidence="2" type="ORF">WH47_10609</name>
</gene>
<name>A0A0L7QLG2_9HYME</name>
<dbReference type="AlphaFoldDB" id="A0A0L7QLG2"/>
<feature type="non-terminal residue" evidence="2">
    <location>
        <position position="1"/>
    </location>
</feature>
<dbReference type="InterPro" id="IPR041426">
    <property type="entry name" value="Mos1_HTH"/>
</dbReference>
<dbReference type="EMBL" id="KQ414915">
    <property type="protein sequence ID" value="KOC59463.1"/>
    <property type="molecule type" value="Genomic_DNA"/>
</dbReference>
<sequence length="52" mass="6230">QRKTAVKACRSIRSFLRENVVSYDVCKYWFKRFIVNVQIALENVARKNCKSY</sequence>
<evidence type="ECO:0000313" key="2">
    <source>
        <dbReference type="EMBL" id="KOC59463.1"/>
    </source>
</evidence>
<dbReference type="Gene3D" id="1.10.10.1450">
    <property type="match status" value="1"/>
</dbReference>